<comment type="caution">
    <text evidence="3">The sequence shown here is derived from an EMBL/GenBank/DDBJ whole genome shotgun (WGS) entry which is preliminary data.</text>
</comment>
<keyword evidence="2" id="KW-0812">Transmembrane</keyword>
<protein>
    <submittedName>
        <fullName evidence="3">Uncharacterized protein</fullName>
    </submittedName>
</protein>
<evidence type="ECO:0000313" key="3">
    <source>
        <dbReference type="EMBL" id="MBS4102916.1"/>
    </source>
</evidence>
<feature type="region of interest" description="Disordered" evidence="1">
    <location>
        <begin position="49"/>
        <end position="94"/>
    </location>
</feature>
<keyword evidence="2" id="KW-0472">Membrane</keyword>
<feature type="compositionally biased region" description="Pro residues" evidence="1">
    <location>
        <begin position="57"/>
        <end position="89"/>
    </location>
</feature>
<evidence type="ECO:0000313" key="4">
    <source>
        <dbReference type="Proteomes" id="UP000676853"/>
    </source>
</evidence>
<dbReference type="Proteomes" id="UP000676853">
    <property type="component" value="Unassembled WGS sequence"/>
</dbReference>
<name>A0ABS5NF41_TSUPA</name>
<feature type="transmembrane region" description="Helical" evidence="2">
    <location>
        <begin position="29"/>
        <end position="49"/>
    </location>
</feature>
<evidence type="ECO:0000256" key="1">
    <source>
        <dbReference type="SAM" id="MobiDB-lite"/>
    </source>
</evidence>
<proteinExistence type="predicted"/>
<dbReference type="RefSeq" id="WP_212554459.1">
    <property type="nucleotide sequence ID" value="NZ_JAGXOE010000045.1"/>
</dbReference>
<dbReference type="EMBL" id="JAGXOE010000045">
    <property type="protein sequence ID" value="MBS4102916.1"/>
    <property type="molecule type" value="Genomic_DNA"/>
</dbReference>
<reference evidence="3 4" key="1">
    <citation type="submission" date="2021-04" db="EMBL/GenBank/DDBJ databases">
        <title>Whole genome sequence analysis of a thiophenic sulfur metabolizing bacteria.</title>
        <authorList>
            <person name="Akhtar N."/>
            <person name="Akram J."/>
            <person name="Aslam A."/>
        </authorList>
    </citation>
    <scope>NUCLEOTIDE SEQUENCE [LARGE SCALE GENOMIC DNA]</scope>
    <source>
        <strain evidence="3 4">3OW</strain>
    </source>
</reference>
<accession>A0ABS5NF41</accession>
<organism evidence="3 4">
    <name type="scientific">Tsukamurella paurometabola</name>
    <name type="common">Corynebacterium paurometabolum</name>
    <dbReference type="NCBI Taxonomy" id="2061"/>
    <lineage>
        <taxon>Bacteria</taxon>
        <taxon>Bacillati</taxon>
        <taxon>Actinomycetota</taxon>
        <taxon>Actinomycetes</taxon>
        <taxon>Mycobacteriales</taxon>
        <taxon>Tsukamurellaceae</taxon>
        <taxon>Tsukamurella</taxon>
    </lineage>
</organism>
<evidence type="ECO:0000256" key="2">
    <source>
        <dbReference type="SAM" id="Phobius"/>
    </source>
</evidence>
<gene>
    <name evidence="3" type="ORF">KFZ73_16925</name>
</gene>
<keyword evidence="2" id="KW-1133">Transmembrane helix</keyword>
<sequence length="187" mass="18528">MREWAGVLAFFGVIGVAVARFGDDAPREIGLGGAVLLLIAAGMAVGAGASSTSEPVSPQPAPPQPVSPQPAPPQPAPPQPVSAPSPAAPIPGSAAATVLDPDGGCVRARTITAQVTTAAGMPGALVLIRADARADGDVEIALATANTGAEQAVSLIRQHLLPAWGASVIRSVGQTRDGLFQVTVGNL</sequence>
<keyword evidence="4" id="KW-1185">Reference proteome</keyword>